<protein>
    <submittedName>
        <fullName evidence="1">Uncharacterized protein</fullName>
    </submittedName>
</protein>
<organism evidence="1 2">
    <name type="scientific">Halorubrum saccharovorum DSM 1137</name>
    <dbReference type="NCBI Taxonomy" id="1227484"/>
    <lineage>
        <taxon>Archaea</taxon>
        <taxon>Methanobacteriati</taxon>
        <taxon>Methanobacteriota</taxon>
        <taxon>Stenosarchaea group</taxon>
        <taxon>Halobacteria</taxon>
        <taxon>Halobacteriales</taxon>
        <taxon>Haloferacaceae</taxon>
        <taxon>Halorubrum</taxon>
    </lineage>
</organism>
<comment type="caution">
    <text evidence="1">The sequence shown here is derived from an EMBL/GenBank/DDBJ whole genome shotgun (WGS) entry which is preliminary data.</text>
</comment>
<keyword evidence="2" id="KW-1185">Reference proteome</keyword>
<evidence type="ECO:0000313" key="2">
    <source>
        <dbReference type="Proteomes" id="UP000011514"/>
    </source>
</evidence>
<dbReference type="EMBL" id="AOJE01000057">
    <property type="protein sequence ID" value="ELZ38392.1"/>
    <property type="molecule type" value="Genomic_DNA"/>
</dbReference>
<gene>
    <name evidence="1" type="ORF">C471_10540</name>
</gene>
<accession>M0DUL0</accession>
<name>M0DUL0_9EURY</name>
<proteinExistence type="predicted"/>
<reference evidence="1 2" key="1">
    <citation type="journal article" date="2014" name="PLoS Genet.">
        <title>Phylogenetically driven sequencing of extremely halophilic archaea reveals strategies for static and dynamic osmo-response.</title>
        <authorList>
            <person name="Becker E.A."/>
            <person name="Seitzer P.M."/>
            <person name="Tritt A."/>
            <person name="Larsen D."/>
            <person name="Krusor M."/>
            <person name="Yao A.I."/>
            <person name="Wu D."/>
            <person name="Madern D."/>
            <person name="Eisen J.A."/>
            <person name="Darling A.E."/>
            <person name="Facciotti M.T."/>
        </authorList>
    </citation>
    <scope>NUCLEOTIDE SEQUENCE [LARGE SCALE GENOMIC DNA]</scope>
    <source>
        <strain evidence="1 2">DSM 1137</strain>
    </source>
</reference>
<dbReference type="STRING" id="1227484.C471_10540"/>
<evidence type="ECO:0000313" key="1">
    <source>
        <dbReference type="EMBL" id="ELZ38392.1"/>
    </source>
</evidence>
<dbReference type="Proteomes" id="UP000011514">
    <property type="component" value="Unassembled WGS sequence"/>
</dbReference>
<sequence length="33" mass="3480">MTVRNSIPMFAPLRSVGKPGCGTVVTRFDTVAA</sequence>
<dbReference type="AlphaFoldDB" id="M0DUL0"/>